<dbReference type="Pfam" id="PF01555">
    <property type="entry name" value="N6_N4_Mtase"/>
    <property type="match status" value="1"/>
</dbReference>
<dbReference type="InterPro" id="IPR029063">
    <property type="entry name" value="SAM-dependent_MTases_sf"/>
</dbReference>
<dbReference type="InterPro" id="IPR002941">
    <property type="entry name" value="DNA_methylase_N4/N6"/>
</dbReference>
<dbReference type="GO" id="GO:0032259">
    <property type="term" value="P:methylation"/>
    <property type="evidence" value="ECO:0007669"/>
    <property type="project" value="UniProtKB-KW"/>
</dbReference>
<dbReference type="AlphaFoldDB" id="A0A398E3T2"/>
<evidence type="ECO:0000313" key="4">
    <source>
        <dbReference type="EMBL" id="RIE17281.1"/>
    </source>
</evidence>
<comment type="caution">
    <text evidence="4">The sequence shown here is derived from an EMBL/GenBank/DDBJ whole genome shotgun (WGS) entry which is preliminary data.</text>
</comment>
<dbReference type="OrthoDB" id="9773060at2"/>
<keyword evidence="5" id="KW-1185">Reference proteome</keyword>
<dbReference type="EMBL" id="QXIY01000008">
    <property type="protein sequence ID" value="RIE17281.1"/>
    <property type="molecule type" value="Genomic_DNA"/>
</dbReference>
<gene>
    <name evidence="4" type="ORF">SMC1_02265</name>
</gene>
<feature type="domain" description="DNA methylase N-4/N-6" evidence="3">
    <location>
        <begin position="39"/>
        <end position="148"/>
    </location>
</feature>
<keyword evidence="1 4" id="KW-0489">Methyltransferase</keyword>
<evidence type="ECO:0000256" key="1">
    <source>
        <dbReference type="ARBA" id="ARBA00022603"/>
    </source>
</evidence>
<protein>
    <submittedName>
        <fullName evidence="4">Site-specific DNA-methyltransferase</fullName>
    </submittedName>
</protein>
<evidence type="ECO:0000259" key="3">
    <source>
        <dbReference type="Pfam" id="PF01555"/>
    </source>
</evidence>
<dbReference type="Proteomes" id="UP000266113">
    <property type="component" value="Unassembled WGS sequence"/>
</dbReference>
<sequence>MDVECAEADETYRHFVIDRDLTRQPPGERLIKLMTSMREYLGETSMMAYLTMMAPRLLELRRVLKDTGSIYLHCDSTASHYLKMLMDGVFGGEHFVNEIDWRRTGTHNSTRSFGAIHDVILFYSKSSNHTFNILRRPYMKRHVESRYEKTSDGRMRFTSGGNVLTGAGATAGDSAKPWRGFDPAAKGRHWAVPSFYESLMPVSYRDLISTQKLEALYQAHLITIDGTSVWPTMVRFLDERDGTPIQDMWAYQPYTEGAVWGTDKGIDSDVAWLGPQTRIDSGILRRNRKGFWSALSRRRPMKATWSWTPSAGVARWSLRRRSWTGNGWASTSRTCLSMSSPAG</sequence>
<dbReference type="Gene3D" id="3.40.50.150">
    <property type="entry name" value="Vaccinia Virus protein VP39"/>
    <property type="match status" value="1"/>
</dbReference>
<dbReference type="GO" id="GO:0003677">
    <property type="term" value="F:DNA binding"/>
    <property type="evidence" value="ECO:0007669"/>
    <property type="project" value="InterPro"/>
</dbReference>
<proteinExistence type="predicted"/>
<dbReference type="SUPFAM" id="SSF53335">
    <property type="entry name" value="S-adenosyl-L-methionine-dependent methyltransferases"/>
    <property type="match status" value="1"/>
</dbReference>
<keyword evidence="2 4" id="KW-0808">Transferase</keyword>
<evidence type="ECO:0000256" key="2">
    <source>
        <dbReference type="ARBA" id="ARBA00022679"/>
    </source>
</evidence>
<dbReference type="GO" id="GO:0008170">
    <property type="term" value="F:N-methyltransferase activity"/>
    <property type="evidence" value="ECO:0007669"/>
    <property type="project" value="InterPro"/>
</dbReference>
<accession>A0A398E3T2</accession>
<evidence type="ECO:0000313" key="5">
    <source>
        <dbReference type="Proteomes" id="UP000266113"/>
    </source>
</evidence>
<reference evidence="4 5" key="1">
    <citation type="submission" date="2018-09" db="EMBL/GenBank/DDBJ databases">
        <title>Discovery and Ecogenomic Context for Candidatus Cryosericales, a Global Caldiserica Order Active in Thawing Permafrost.</title>
        <authorList>
            <person name="Martinez M.A."/>
            <person name="Woodcroft B.J."/>
            <person name="Ignacio Espinoza J.C."/>
            <person name="Zayed A."/>
            <person name="Singleton C.M."/>
            <person name="Boyd J."/>
            <person name="Li Y.-F."/>
            <person name="Purvine S."/>
            <person name="Maughan H."/>
            <person name="Hodgkins S.B."/>
            <person name="Anderson D."/>
            <person name="Sederholm M."/>
            <person name="Temperton B."/>
            <person name="Saleska S.R."/>
            <person name="Tyson G.W."/>
            <person name="Rich V.I."/>
        </authorList>
    </citation>
    <scope>NUCLEOTIDE SEQUENCE [LARGE SCALE GENOMIC DNA]</scope>
    <source>
        <strain evidence="4 5">SMC1</strain>
    </source>
</reference>
<name>A0A398E3T2_9BACT</name>
<organism evidence="4 5">
    <name type="scientific">Candidatus Cryosericum septentrionale</name>
    <dbReference type="NCBI Taxonomy" id="2290913"/>
    <lineage>
        <taxon>Bacteria</taxon>
        <taxon>Pseudomonadati</taxon>
        <taxon>Caldisericota/Cryosericota group</taxon>
        <taxon>Candidatus Cryosericota</taxon>
        <taxon>Candidatus Cryosericia</taxon>
        <taxon>Candidatus Cryosericales</taxon>
        <taxon>Candidatus Cryosericaceae</taxon>
        <taxon>Candidatus Cryosericum</taxon>
    </lineage>
</organism>